<dbReference type="GO" id="GO:0033969">
    <property type="term" value="F:gamma-glutamyl-gamma-aminobutyrate hydrolase activity"/>
    <property type="evidence" value="ECO:0007669"/>
    <property type="project" value="TreeGrafter"/>
</dbReference>
<proteinExistence type="predicted"/>
<dbReference type="EMBL" id="ABCS01000034">
    <property type="protein sequence ID" value="EDM78186.1"/>
    <property type="molecule type" value="Genomic_DNA"/>
</dbReference>
<dbReference type="PANTHER" id="PTHR43235">
    <property type="entry name" value="GLUTAMINE AMIDOTRANSFERASE PB2B2.05-RELATED"/>
    <property type="match status" value="1"/>
</dbReference>
<comment type="caution">
    <text evidence="1">The sequence shown here is derived from an EMBL/GenBank/DDBJ whole genome shotgun (WGS) entry which is preliminary data.</text>
</comment>
<reference evidence="1 2" key="1">
    <citation type="submission" date="2007-06" db="EMBL/GenBank/DDBJ databases">
        <authorList>
            <person name="Shimkets L."/>
            <person name="Ferriera S."/>
            <person name="Johnson J."/>
            <person name="Kravitz S."/>
            <person name="Beeson K."/>
            <person name="Sutton G."/>
            <person name="Rogers Y.-H."/>
            <person name="Friedman R."/>
            <person name="Frazier M."/>
            <person name="Venter J.C."/>
        </authorList>
    </citation>
    <scope>NUCLEOTIDE SEQUENCE [LARGE SCALE GENOMIC DNA]</scope>
    <source>
        <strain evidence="1 2">SIR-1</strain>
    </source>
</reference>
<dbReference type="eggNOG" id="COG2071">
    <property type="taxonomic scope" value="Bacteria"/>
</dbReference>
<dbReference type="InterPro" id="IPR044668">
    <property type="entry name" value="PuuD-like"/>
</dbReference>
<dbReference type="GO" id="GO:0005829">
    <property type="term" value="C:cytosol"/>
    <property type="evidence" value="ECO:0007669"/>
    <property type="project" value="TreeGrafter"/>
</dbReference>
<dbReference type="PROSITE" id="PS51273">
    <property type="entry name" value="GATASE_TYPE_1"/>
    <property type="match status" value="1"/>
</dbReference>
<dbReference type="OrthoDB" id="9813383at2"/>
<evidence type="ECO:0000313" key="1">
    <source>
        <dbReference type="EMBL" id="EDM78186.1"/>
    </source>
</evidence>
<sequence>MSEPKLHQRPRIGIPACLMHEDPERPLFKGKALQYTEKKMALAVWRAGGLPVQILDLDERDAVEEAVASCDGLLLQGGADVHPGHYGEEALRPEWNGDAVRDRFEFSALELALAHKKPVFGVCRGAQVINVGLGGSLYQDINTQVEGSLVHRDWHRYEVIEHGVRLESDSWVARAWDSEELLTNTIHHQAVKQPGEGLRVVARAPDGIIEAVESITDERWIVGVQWHPEWLDGSEVGGPHRSPGRMAFEAYLGVCNERR</sequence>
<dbReference type="InterPro" id="IPR029062">
    <property type="entry name" value="Class_I_gatase-like"/>
</dbReference>
<dbReference type="Pfam" id="PF07722">
    <property type="entry name" value="Peptidase_C26"/>
    <property type="match status" value="1"/>
</dbReference>
<dbReference type="AlphaFoldDB" id="A6G7H7"/>
<dbReference type="InterPro" id="IPR011697">
    <property type="entry name" value="Peptidase_C26"/>
</dbReference>
<dbReference type="STRING" id="391625.PPSIR1_00595"/>
<organism evidence="1 2">
    <name type="scientific">Plesiocystis pacifica SIR-1</name>
    <dbReference type="NCBI Taxonomy" id="391625"/>
    <lineage>
        <taxon>Bacteria</taxon>
        <taxon>Pseudomonadati</taxon>
        <taxon>Myxococcota</taxon>
        <taxon>Polyangia</taxon>
        <taxon>Nannocystales</taxon>
        <taxon>Nannocystaceae</taxon>
        <taxon>Plesiocystis</taxon>
    </lineage>
</organism>
<dbReference type="RefSeq" id="WP_006972672.1">
    <property type="nucleotide sequence ID" value="NZ_ABCS01000034.1"/>
</dbReference>
<dbReference type="SUPFAM" id="SSF52317">
    <property type="entry name" value="Class I glutamine amidotransferase-like"/>
    <property type="match status" value="1"/>
</dbReference>
<dbReference type="PANTHER" id="PTHR43235:SF1">
    <property type="entry name" value="GLUTAMINE AMIDOTRANSFERASE PB2B2.05-RELATED"/>
    <property type="match status" value="1"/>
</dbReference>
<dbReference type="Proteomes" id="UP000005801">
    <property type="component" value="Unassembled WGS sequence"/>
</dbReference>
<protein>
    <submittedName>
        <fullName evidence="1">Peptidase C26</fullName>
    </submittedName>
</protein>
<dbReference type="Gene3D" id="3.40.50.880">
    <property type="match status" value="1"/>
</dbReference>
<accession>A6G7H7</accession>
<keyword evidence="2" id="KW-1185">Reference proteome</keyword>
<dbReference type="GO" id="GO:0006598">
    <property type="term" value="P:polyamine catabolic process"/>
    <property type="evidence" value="ECO:0007669"/>
    <property type="project" value="TreeGrafter"/>
</dbReference>
<name>A6G7H7_9BACT</name>
<dbReference type="CDD" id="cd01745">
    <property type="entry name" value="GATase1_2"/>
    <property type="match status" value="1"/>
</dbReference>
<evidence type="ECO:0000313" key="2">
    <source>
        <dbReference type="Proteomes" id="UP000005801"/>
    </source>
</evidence>
<gene>
    <name evidence="1" type="ORF">PPSIR1_00595</name>
</gene>